<dbReference type="InterPro" id="IPR013325">
    <property type="entry name" value="RNA_pol_sigma_r2"/>
</dbReference>
<reference evidence="7 8" key="1">
    <citation type="submission" date="2019-02" db="EMBL/GenBank/DDBJ databases">
        <title>Genomic Encyclopedia of Type Strains, Phase IV (KMG-IV): sequencing the most valuable type-strain genomes for metagenomic binning, comparative biology and taxonomic classification.</title>
        <authorList>
            <person name="Goeker M."/>
        </authorList>
    </citation>
    <scope>NUCLEOTIDE SEQUENCE [LARGE SCALE GENOMIC DNA]</scope>
    <source>
        <strain evidence="7 8">DSM 18116</strain>
    </source>
</reference>
<dbReference type="Proteomes" id="UP000293874">
    <property type="component" value="Unassembled WGS sequence"/>
</dbReference>
<dbReference type="GO" id="GO:0003677">
    <property type="term" value="F:DNA binding"/>
    <property type="evidence" value="ECO:0007669"/>
    <property type="project" value="InterPro"/>
</dbReference>
<dbReference type="Pfam" id="PF08281">
    <property type="entry name" value="Sigma70_r4_2"/>
    <property type="match status" value="1"/>
</dbReference>
<evidence type="ECO:0000256" key="4">
    <source>
        <dbReference type="ARBA" id="ARBA00023163"/>
    </source>
</evidence>
<dbReference type="GO" id="GO:0006352">
    <property type="term" value="P:DNA-templated transcription initiation"/>
    <property type="evidence" value="ECO:0007669"/>
    <property type="project" value="InterPro"/>
</dbReference>
<feature type="domain" description="RNA polymerase sigma factor 70 region 4 type 2" evidence="6">
    <location>
        <begin position="127"/>
        <end position="179"/>
    </location>
</feature>
<comment type="similarity">
    <text evidence="1">Belongs to the sigma-70 factor family. ECF subfamily.</text>
</comment>
<evidence type="ECO:0000259" key="6">
    <source>
        <dbReference type="Pfam" id="PF08281"/>
    </source>
</evidence>
<dbReference type="OrthoDB" id="9150024at2"/>
<keyword evidence="2" id="KW-0805">Transcription regulation</keyword>
<accession>A0A4Q7MCB2</accession>
<evidence type="ECO:0000256" key="1">
    <source>
        <dbReference type="ARBA" id="ARBA00010641"/>
    </source>
</evidence>
<dbReference type="AlphaFoldDB" id="A0A4Q7MCB2"/>
<evidence type="ECO:0000313" key="8">
    <source>
        <dbReference type="Proteomes" id="UP000293874"/>
    </source>
</evidence>
<dbReference type="InterPro" id="IPR014284">
    <property type="entry name" value="RNA_pol_sigma-70_dom"/>
</dbReference>
<proteinExistence type="inferred from homology"/>
<feature type="domain" description="RNA polymerase sigma-70 region 2" evidence="5">
    <location>
        <begin position="29"/>
        <end position="85"/>
    </location>
</feature>
<dbReference type="PANTHER" id="PTHR43133:SF46">
    <property type="entry name" value="RNA POLYMERASE SIGMA-70 FACTOR ECF SUBFAMILY"/>
    <property type="match status" value="1"/>
</dbReference>
<dbReference type="SUPFAM" id="SSF88946">
    <property type="entry name" value="Sigma2 domain of RNA polymerase sigma factors"/>
    <property type="match status" value="1"/>
</dbReference>
<comment type="caution">
    <text evidence="7">The sequence shown here is derived from an EMBL/GenBank/DDBJ whole genome shotgun (WGS) entry which is preliminary data.</text>
</comment>
<dbReference type="Pfam" id="PF04542">
    <property type="entry name" value="Sigma70_r2"/>
    <property type="match status" value="1"/>
</dbReference>
<evidence type="ECO:0000256" key="3">
    <source>
        <dbReference type="ARBA" id="ARBA00023082"/>
    </source>
</evidence>
<dbReference type="RefSeq" id="WP_130544278.1">
    <property type="nucleotide sequence ID" value="NZ_CP042431.1"/>
</dbReference>
<dbReference type="InterPro" id="IPR036388">
    <property type="entry name" value="WH-like_DNA-bd_sf"/>
</dbReference>
<gene>
    <name evidence="7" type="ORF">EV199_5791</name>
</gene>
<keyword evidence="8" id="KW-1185">Reference proteome</keyword>
<dbReference type="Gene3D" id="1.10.1740.10">
    <property type="match status" value="1"/>
</dbReference>
<dbReference type="SUPFAM" id="SSF88659">
    <property type="entry name" value="Sigma3 and sigma4 domains of RNA polymerase sigma factors"/>
    <property type="match status" value="1"/>
</dbReference>
<dbReference type="Gene3D" id="1.10.10.10">
    <property type="entry name" value="Winged helix-like DNA-binding domain superfamily/Winged helix DNA-binding domain"/>
    <property type="match status" value="1"/>
</dbReference>
<dbReference type="InterPro" id="IPR013249">
    <property type="entry name" value="RNA_pol_sigma70_r4_t2"/>
</dbReference>
<name>A0A4Q7MCB2_9BACT</name>
<evidence type="ECO:0000256" key="2">
    <source>
        <dbReference type="ARBA" id="ARBA00023015"/>
    </source>
</evidence>
<dbReference type="InterPro" id="IPR039425">
    <property type="entry name" value="RNA_pol_sigma-70-like"/>
</dbReference>
<dbReference type="GO" id="GO:0016987">
    <property type="term" value="F:sigma factor activity"/>
    <property type="evidence" value="ECO:0007669"/>
    <property type="project" value="UniProtKB-KW"/>
</dbReference>
<dbReference type="InterPro" id="IPR013324">
    <property type="entry name" value="RNA_pol_sigma_r3/r4-like"/>
</dbReference>
<organism evidence="7 8">
    <name type="scientific">Pseudobacter ginsenosidimutans</name>
    <dbReference type="NCBI Taxonomy" id="661488"/>
    <lineage>
        <taxon>Bacteria</taxon>
        <taxon>Pseudomonadati</taxon>
        <taxon>Bacteroidota</taxon>
        <taxon>Chitinophagia</taxon>
        <taxon>Chitinophagales</taxon>
        <taxon>Chitinophagaceae</taxon>
        <taxon>Pseudobacter</taxon>
    </lineage>
</organism>
<dbReference type="PANTHER" id="PTHR43133">
    <property type="entry name" value="RNA POLYMERASE ECF-TYPE SIGMA FACTO"/>
    <property type="match status" value="1"/>
</dbReference>
<evidence type="ECO:0000259" key="5">
    <source>
        <dbReference type="Pfam" id="PF04542"/>
    </source>
</evidence>
<dbReference type="InterPro" id="IPR007627">
    <property type="entry name" value="RNA_pol_sigma70_r2"/>
</dbReference>
<sequence>MNQELTDTLADATRWELFLQGNEQAFEQLYRRYYPVLFNYGYRVTNDQSLTREAIQQLFVKLWTNRAGLSATPHVKQYLFKAFRNHLFSLQEKYRKELSVDEDEIHLVQDSREEKIIRLETAHHNAQKLQEMLSTLTPRQKEAIQLRFFSNLSYEEIAGIMEMQVGGTYKLIYRALERLRESTPIFFMICYWLCY</sequence>
<keyword evidence="3" id="KW-0731">Sigma factor</keyword>
<keyword evidence="4" id="KW-0804">Transcription</keyword>
<dbReference type="NCBIfam" id="TIGR02937">
    <property type="entry name" value="sigma70-ECF"/>
    <property type="match status" value="1"/>
</dbReference>
<evidence type="ECO:0000313" key="7">
    <source>
        <dbReference type="EMBL" id="RZS65037.1"/>
    </source>
</evidence>
<dbReference type="EMBL" id="SGXA01000006">
    <property type="protein sequence ID" value="RZS65037.1"/>
    <property type="molecule type" value="Genomic_DNA"/>
</dbReference>
<protein>
    <submittedName>
        <fullName evidence="7">RNA polymerase sigma factor (Sigma-70 family)</fullName>
    </submittedName>
</protein>
<dbReference type="CDD" id="cd06171">
    <property type="entry name" value="Sigma70_r4"/>
    <property type="match status" value="1"/>
</dbReference>